<sequence>MRLGSRRTGTRDGQLVLVTPDQRRALPVDHIAPTVQYALDHWTEVEGPLRAADDRLRSGRAAGVELADGDLLAPLPRAYAWIDCAAYPHPMELLAQLQGTEPSDPAQARRTPFYDGVGQFIASGQPLTTLSSDEMDIEAELAFVLADVERAASEKEACSAIIGITVVNDVTLRDLLRQDLAVGMGIYHAKPPSSMAPTIVTLDELDDCWDGQFVHAQMHSWVNGRLIGRPDTAVDMAATVPELIAQAARTRPLTAGTVLATGTVSNRDPQIGAACLGELRIRETLAHGAPTTSFLRPGDHIAIDLRAHDGSVAGTLHHTIAPDPTTGPVAET</sequence>
<evidence type="ECO:0000313" key="3">
    <source>
        <dbReference type="EMBL" id="MBP2327564.1"/>
    </source>
</evidence>
<dbReference type="PANTHER" id="PTHR43211:SF1">
    <property type="entry name" value="BLL6422 PROTEIN"/>
    <property type="match status" value="1"/>
</dbReference>
<dbReference type="EC" id="3.7.1.2" evidence="3"/>
<gene>
    <name evidence="3" type="ORF">JOF56_007949</name>
</gene>
<dbReference type="Gene3D" id="3.90.850.10">
    <property type="entry name" value="Fumarylacetoacetase-like, C-terminal domain"/>
    <property type="match status" value="1"/>
</dbReference>
<reference evidence="3 4" key="1">
    <citation type="submission" date="2021-03" db="EMBL/GenBank/DDBJ databases">
        <title>Sequencing the genomes of 1000 actinobacteria strains.</title>
        <authorList>
            <person name="Klenk H.-P."/>
        </authorList>
    </citation>
    <scope>NUCLEOTIDE SEQUENCE [LARGE SCALE GENOMIC DNA]</scope>
    <source>
        <strain evidence="3 4">DSM 46670</strain>
    </source>
</reference>
<dbReference type="EMBL" id="JAGINW010000001">
    <property type="protein sequence ID" value="MBP2327564.1"/>
    <property type="molecule type" value="Genomic_DNA"/>
</dbReference>
<dbReference type="InterPro" id="IPR011234">
    <property type="entry name" value="Fumarylacetoacetase-like_C"/>
</dbReference>
<evidence type="ECO:0000313" key="4">
    <source>
        <dbReference type="Proteomes" id="UP001519332"/>
    </source>
</evidence>
<feature type="domain" description="Fumarylacetoacetase N-terminal" evidence="2">
    <location>
        <begin position="1"/>
        <end position="77"/>
    </location>
</feature>
<dbReference type="InterPro" id="IPR036663">
    <property type="entry name" value="Fumarylacetoacetase_C_sf"/>
</dbReference>
<dbReference type="PANTHER" id="PTHR43211">
    <property type="entry name" value="FUMARYLACETOACETATE HYDROLASE"/>
    <property type="match status" value="1"/>
</dbReference>
<name>A0ABS4TUB9_9PSEU</name>
<organism evidence="3 4">
    <name type="scientific">Kibdelosporangium banguiense</name>
    <dbReference type="NCBI Taxonomy" id="1365924"/>
    <lineage>
        <taxon>Bacteria</taxon>
        <taxon>Bacillati</taxon>
        <taxon>Actinomycetota</taxon>
        <taxon>Actinomycetes</taxon>
        <taxon>Pseudonocardiales</taxon>
        <taxon>Pseudonocardiaceae</taxon>
        <taxon>Kibdelosporangium</taxon>
    </lineage>
</organism>
<dbReference type="Pfam" id="PF18288">
    <property type="entry name" value="FAA_hydro_N_2"/>
    <property type="match status" value="1"/>
</dbReference>
<evidence type="ECO:0000259" key="1">
    <source>
        <dbReference type="Pfam" id="PF01557"/>
    </source>
</evidence>
<keyword evidence="4" id="KW-1185">Reference proteome</keyword>
<dbReference type="Proteomes" id="UP001519332">
    <property type="component" value="Unassembled WGS sequence"/>
</dbReference>
<dbReference type="RefSeq" id="WP_209644489.1">
    <property type="nucleotide sequence ID" value="NZ_JAGINW010000001.1"/>
</dbReference>
<comment type="caution">
    <text evidence="3">The sequence shown here is derived from an EMBL/GenBank/DDBJ whole genome shotgun (WGS) entry which is preliminary data.</text>
</comment>
<dbReference type="GO" id="GO:0004334">
    <property type="term" value="F:fumarylacetoacetase activity"/>
    <property type="evidence" value="ECO:0007669"/>
    <property type="project" value="UniProtKB-EC"/>
</dbReference>
<dbReference type="InterPro" id="IPR041072">
    <property type="entry name" value="FAA_hydro_N"/>
</dbReference>
<dbReference type="SUPFAM" id="SSF56529">
    <property type="entry name" value="FAH"/>
    <property type="match status" value="1"/>
</dbReference>
<dbReference type="Pfam" id="PF01557">
    <property type="entry name" value="FAA_hydrolase"/>
    <property type="match status" value="1"/>
</dbReference>
<feature type="domain" description="Fumarylacetoacetase-like C-terminal" evidence="1">
    <location>
        <begin position="87"/>
        <end position="318"/>
    </location>
</feature>
<accession>A0ABS4TUB9</accession>
<keyword evidence="3" id="KW-0378">Hydrolase</keyword>
<proteinExistence type="predicted"/>
<evidence type="ECO:0000259" key="2">
    <source>
        <dbReference type="Pfam" id="PF18288"/>
    </source>
</evidence>
<protein>
    <submittedName>
        <fullName evidence="3">Fumarylacetoacetate (FAA) hydrolase</fullName>
        <ecNumber evidence="3">3.7.1.2</ecNumber>
    </submittedName>
</protein>